<organism evidence="2 3">
    <name type="scientific">Actinoplanes nipponensis</name>
    <dbReference type="NCBI Taxonomy" id="135950"/>
    <lineage>
        <taxon>Bacteria</taxon>
        <taxon>Bacillati</taxon>
        <taxon>Actinomycetota</taxon>
        <taxon>Actinomycetes</taxon>
        <taxon>Micromonosporales</taxon>
        <taxon>Micromonosporaceae</taxon>
        <taxon>Actinoplanes</taxon>
    </lineage>
</organism>
<dbReference type="SUPFAM" id="SSF52833">
    <property type="entry name" value="Thioredoxin-like"/>
    <property type="match status" value="1"/>
</dbReference>
<dbReference type="PROSITE" id="PS51352">
    <property type="entry name" value="THIOREDOXIN_2"/>
    <property type="match status" value="1"/>
</dbReference>
<dbReference type="AlphaFoldDB" id="A0A919MFA6"/>
<comment type="caution">
    <text evidence="2">The sequence shown here is derived from an EMBL/GenBank/DDBJ whole genome shotgun (WGS) entry which is preliminary data.</text>
</comment>
<dbReference type="Gene3D" id="3.40.30.10">
    <property type="entry name" value="Glutaredoxin"/>
    <property type="match status" value="1"/>
</dbReference>
<evidence type="ECO:0000313" key="2">
    <source>
        <dbReference type="EMBL" id="GIE47329.1"/>
    </source>
</evidence>
<accession>A0A919MFA6</accession>
<sequence>MHHTPDERWRTIVMRRLVLLGVVMAVVLSGCGSGGDRTGPTGDTGPSGAAGPGAGGSLLAFSGTTIDGKPFDGKSLAGKPAVLWFWAPWCPVCLQQAPGVRAAVEQYGDRVTIVGVAGLDKAAAMPEFVRLAKVESITNLSDEAGAVWKHFGITSQSTFVLLDAAGQPTGRGVLSADQVPGKVKELLDAP</sequence>
<reference evidence="2" key="1">
    <citation type="submission" date="2021-01" db="EMBL/GenBank/DDBJ databases">
        <title>Whole genome shotgun sequence of Actinoplanes nipponensis NBRC 14063.</title>
        <authorList>
            <person name="Komaki H."/>
            <person name="Tamura T."/>
        </authorList>
    </citation>
    <scope>NUCLEOTIDE SEQUENCE</scope>
    <source>
        <strain evidence="2">NBRC 14063</strain>
    </source>
</reference>
<dbReference type="InterPro" id="IPR013766">
    <property type="entry name" value="Thioredoxin_domain"/>
</dbReference>
<dbReference type="GO" id="GO:0016491">
    <property type="term" value="F:oxidoreductase activity"/>
    <property type="evidence" value="ECO:0007669"/>
    <property type="project" value="InterPro"/>
</dbReference>
<dbReference type="InterPro" id="IPR036249">
    <property type="entry name" value="Thioredoxin-like_sf"/>
</dbReference>
<dbReference type="InterPro" id="IPR050553">
    <property type="entry name" value="Thioredoxin_ResA/DsbE_sf"/>
</dbReference>
<keyword evidence="3" id="KW-1185">Reference proteome</keyword>
<dbReference type="GO" id="GO:0016209">
    <property type="term" value="F:antioxidant activity"/>
    <property type="evidence" value="ECO:0007669"/>
    <property type="project" value="InterPro"/>
</dbReference>
<evidence type="ECO:0000259" key="1">
    <source>
        <dbReference type="PROSITE" id="PS51352"/>
    </source>
</evidence>
<dbReference type="Pfam" id="PF00578">
    <property type="entry name" value="AhpC-TSA"/>
    <property type="match status" value="1"/>
</dbReference>
<dbReference type="EMBL" id="BOMQ01000011">
    <property type="protein sequence ID" value="GIE47329.1"/>
    <property type="molecule type" value="Genomic_DNA"/>
</dbReference>
<gene>
    <name evidence="2" type="ORF">Ani05nite_08630</name>
</gene>
<dbReference type="PANTHER" id="PTHR42852:SF17">
    <property type="entry name" value="THIOREDOXIN-LIKE PROTEIN HI_1115"/>
    <property type="match status" value="1"/>
</dbReference>
<dbReference type="InterPro" id="IPR000866">
    <property type="entry name" value="AhpC/TSA"/>
</dbReference>
<name>A0A919MFA6_9ACTN</name>
<protein>
    <recommendedName>
        <fullName evidence="1">Thioredoxin domain-containing protein</fullName>
    </recommendedName>
</protein>
<proteinExistence type="predicted"/>
<evidence type="ECO:0000313" key="3">
    <source>
        <dbReference type="Proteomes" id="UP000647172"/>
    </source>
</evidence>
<feature type="domain" description="Thioredoxin" evidence="1">
    <location>
        <begin position="52"/>
        <end position="188"/>
    </location>
</feature>
<dbReference type="PANTHER" id="PTHR42852">
    <property type="entry name" value="THIOL:DISULFIDE INTERCHANGE PROTEIN DSBE"/>
    <property type="match status" value="1"/>
</dbReference>
<dbReference type="Proteomes" id="UP000647172">
    <property type="component" value="Unassembled WGS sequence"/>
</dbReference>